<dbReference type="SUPFAM" id="SSF63411">
    <property type="entry name" value="LuxS/MPP-like metallohydrolase"/>
    <property type="match status" value="2"/>
</dbReference>
<dbReference type="PANTHER" id="PTHR11851">
    <property type="entry name" value="METALLOPROTEASE"/>
    <property type="match status" value="1"/>
</dbReference>
<dbReference type="PANTHER" id="PTHR11851:SF219">
    <property type="entry name" value="HYPOTHETICAL ZINC PROTEASE"/>
    <property type="match status" value="1"/>
</dbReference>
<dbReference type="InterPro" id="IPR011249">
    <property type="entry name" value="Metalloenz_LuxS/M16"/>
</dbReference>
<proteinExistence type="predicted"/>
<dbReference type="Proteomes" id="UP001597475">
    <property type="component" value="Unassembled WGS sequence"/>
</dbReference>
<organism evidence="3 4">
    <name type="scientific">Deinococcus taklimakanensis</name>
    <dbReference type="NCBI Taxonomy" id="536443"/>
    <lineage>
        <taxon>Bacteria</taxon>
        <taxon>Thermotogati</taxon>
        <taxon>Deinococcota</taxon>
        <taxon>Deinococci</taxon>
        <taxon>Deinococcales</taxon>
        <taxon>Deinococcaceae</taxon>
        <taxon>Deinococcus</taxon>
    </lineage>
</organism>
<dbReference type="InterPro" id="IPR050361">
    <property type="entry name" value="MPP/UQCRC_Complex"/>
</dbReference>
<evidence type="ECO:0000313" key="4">
    <source>
        <dbReference type="Proteomes" id="UP001597475"/>
    </source>
</evidence>
<accession>A0ABW5P4D3</accession>
<reference evidence="4" key="1">
    <citation type="journal article" date="2019" name="Int. J. Syst. Evol. Microbiol.">
        <title>The Global Catalogue of Microorganisms (GCM) 10K type strain sequencing project: providing services to taxonomists for standard genome sequencing and annotation.</title>
        <authorList>
            <consortium name="The Broad Institute Genomics Platform"/>
            <consortium name="The Broad Institute Genome Sequencing Center for Infectious Disease"/>
            <person name="Wu L."/>
            <person name="Ma J."/>
        </authorList>
    </citation>
    <scope>NUCLEOTIDE SEQUENCE [LARGE SCALE GENOMIC DNA]</scope>
    <source>
        <strain evidence="4">KCTC 33842</strain>
    </source>
</reference>
<dbReference type="RefSeq" id="WP_386845321.1">
    <property type="nucleotide sequence ID" value="NZ_JBHUMK010000043.1"/>
</dbReference>
<gene>
    <name evidence="3" type="ORF">ACFSR9_09795</name>
</gene>
<dbReference type="EMBL" id="JBHUMK010000043">
    <property type="protein sequence ID" value="MFD2609723.1"/>
    <property type="molecule type" value="Genomic_DNA"/>
</dbReference>
<dbReference type="Pfam" id="PF05193">
    <property type="entry name" value="Peptidase_M16_C"/>
    <property type="match status" value="1"/>
</dbReference>
<comment type="caution">
    <text evidence="3">The sequence shown here is derived from an EMBL/GenBank/DDBJ whole genome shotgun (WGS) entry which is preliminary data.</text>
</comment>
<dbReference type="InterPro" id="IPR007863">
    <property type="entry name" value="Peptidase_M16_C"/>
</dbReference>
<protein>
    <submittedName>
        <fullName evidence="3">M16 family metallopeptidase</fullName>
    </submittedName>
</protein>
<sequence>MPSGHVPVSARPPEPPLWTLPGGLRVAFERRATPGFAFDLRLPVGSAHDPVGLEGAAGVLEEWLFKGAASRDGTRRDARALQGAFDDLGVRRGGGVGPEATRFSVSGLGADLGAALHLVADVLLRPELPDAELPTLTDLARQDLEGLDDSPTDRLAVEARRAAFPRPHASPFAGFTHPASGTPEGLEALTPAALRAHLSRYGQAGGVLGLVADLDPQAALDAVQEALGELRSGQDDLVPAQFRPGITAHVDDPDAEQTHLSLTAPGVAPAGPHWLTWQLILTALSGGSASRLFHAVREERGLAYAVGASPVLLGGQGFLSVYAGSTPARAPETLEVIGAELARLQRGLTDAEFRRARTGLETGVVFGAESLRGRAGSLTRDVAVFGRVRSLAELRSGLAALTLEGVNDFLAAYEPAAHASIVTLGPVTLGPVTLGPVTLEPGAPALPAPLEAAHA</sequence>
<dbReference type="InterPro" id="IPR011765">
    <property type="entry name" value="Pept_M16_N"/>
</dbReference>
<keyword evidence="4" id="KW-1185">Reference proteome</keyword>
<name>A0ABW5P4D3_9DEIO</name>
<dbReference type="Pfam" id="PF00675">
    <property type="entry name" value="Peptidase_M16"/>
    <property type="match status" value="1"/>
</dbReference>
<evidence type="ECO:0000259" key="1">
    <source>
        <dbReference type="Pfam" id="PF00675"/>
    </source>
</evidence>
<evidence type="ECO:0000259" key="2">
    <source>
        <dbReference type="Pfam" id="PF05193"/>
    </source>
</evidence>
<dbReference type="Gene3D" id="3.30.830.10">
    <property type="entry name" value="Metalloenzyme, LuxS/M16 peptidase-like"/>
    <property type="match status" value="2"/>
</dbReference>
<feature type="domain" description="Peptidase M16 N-terminal" evidence="1">
    <location>
        <begin position="36"/>
        <end position="160"/>
    </location>
</feature>
<evidence type="ECO:0000313" key="3">
    <source>
        <dbReference type="EMBL" id="MFD2609723.1"/>
    </source>
</evidence>
<feature type="domain" description="Peptidase M16 C-terminal" evidence="2">
    <location>
        <begin position="200"/>
        <end position="360"/>
    </location>
</feature>